<evidence type="ECO:0000256" key="1">
    <source>
        <dbReference type="ARBA" id="ARBA00022801"/>
    </source>
</evidence>
<dbReference type="NCBIfam" id="TIGR01076">
    <property type="entry name" value="sortase_fam"/>
    <property type="match status" value="1"/>
</dbReference>
<dbReference type="EMBL" id="CAEZWI010000077">
    <property type="protein sequence ID" value="CAB4654365.1"/>
    <property type="molecule type" value="Genomic_DNA"/>
</dbReference>
<keyword evidence="2" id="KW-0472">Membrane</keyword>
<dbReference type="InterPro" id="IPR053465">
    <property type="entry name" value="Sortase_Class_E"/>
</dbReference>
<dbReference type="InterPro" id="IPR023365">
    <property type="entry name" value="Sortase_dom-sf"/>
</dbReference>
<keyword evidence="2" id="KW-1133">Transmembrane helix</keyword>
<keyword evidence="2" id="KW-0812">Transmembrane</keyword>
<dbReference type="AlphaFoldDB" id="A0A6J6L1X1"/>
<proteinExistence type="predicted"/>
<dbReference type="Gene3D" id="2.40.260.10">
    <property type="entry name" value="Sortase"/>
    <property type="match status" value="1"/>
</dbReference>
<gene>
    <name evidence="3" type="ORF">UFOPK2237_00703</name>
</gene>
<dbReference type="Pfam" id="PF04203">
    <property type="entry name" value="Sortase"/>
    <property type="match status" value="1"/>
</dbReference>
<dbReference type="SUPFAM" id="SSF63817">
    <property type="entry name" value="Sortase"/>
    <property type="match status" value="1"/>
</dbReference>
<organism evidence="3">
    <name type="scientific">freshwater metagenome</name>
    <dbReference type="NCBI Taxonomy" id="449393"/>
    <lineage>
        <taxon>unclassified sequences</taxon>
        <taxon>metagenomes</taxon>
        <taxon>ecological metagenomes</taxon>
    </lineage>
</organism>
<dbReference type="CDD" id="cd05830">
    <property type="entry name" value="Sortase_E"/>
    <property type="match status" value="1"/>
</dbReference>
<keyword evidence="1" id="KW-0378">Hydrolase</keyword>
<accession>A0A6J6L1X1</accession>
<protein>
    <submittedName>
        <fullName evidence="3">Unannotated protein</fullName>
    </submittedName>
</protein>
<dbReference type="InterPro" id="IPR042003">
    <property type="entry name" value="Sortase_E"/>
</dbReference>
<sequence length="473" mass="52261">MAFDRIQFDPNSVPLRSDLRVLATIRFPGEPDRSIYLDANGPKEGVKRSDYISETNEPQLFKQDDVSVVSNWPRFGGPHIVVLPEGQRLLLGQLAEGATVDVSLWRKFIMAQTFSNRILVAATGNGIAAFQPRPGTATTPKAETIYRDSKQEKNVQDILNSIPEVAVKPAIPVVAEVSVSPPYIEVSNEPEELEENPSEITEIQPEIVVESLPEPEPEPAKLSEPVVTSLSVSEPVAIDEYEVQPRKSAKILNALSDVLITFAIFAIMFAGYQTVWSMYVSQSNVAEAKAEVQLKWTEAPAAEPELHKGFALIYIPRLKDKVWELPITRGVDPDDLISGLGHYPDNALPGEKGNFAMAGHRATYGEPLANIDQLRQDDEVIIQTAGNWYVYKLVLDEIVEPDAMWVLDANPGGIVNKTGVEEMITLTTCHPRWGSTERWIWWGVLTEVLPYDQIPASITSAQDGTTEPEGAVQ</sequence>
<dbReference type="GO" id="GO:0016787">
    <property type="term" value="F:hydrolase activity"/>
    <property type="evidence" value="ECO:0007669"/>
    <property type="project" value="UniProtKB-KW"/>
</dbReference>
<evidence type="ECO:0000256" key="2">
    <source>
        <dbReference type="SAM" id="Phobius"/>
    </source>
</evidence>
<reference evidence="3" key="1">
    <citation type="submission" date="2020-05" db="EMBL/GenBank/DDBJ databases">
        <authorList>
            <person name="Chiriac C."/>
            <person name="Salcher M."/>
            <person name="Ghai R."/>
            <person name="Kavagutti S V."/>
        </authorList>
    </citation>
    <scope>NUCLEOTIDE SEQUENCE</scope>
</reference>
<feature type="transmembrane region" description="Helical" evidence="2">
    <location>
        <begin position="251"/>
        <end position="272"/>
    </location>
</feature>
<dbReference type="NCBIfam" id="NF033747">
    <property type="entry name" value="class_E_sortase"/>
    <property type="match status" value="1"/>
</dbReference>
<dbReference type="InterPro" id="IPR005754">
    <property type="entry name" value="Sortase"/>
</dbReference>
<name>A0A6J6L1X1_9ZZZZ</name>
<evidence type="ECO:0000313" key="3">
    <source>
        <dbReference type="EMBL" id="CAB4654365.1"/>
    </source>
</evidence>